<dbReference type="PROSITE" id="PS50110">
    <property type="entry name" value="RESPONSE_REGULATORY"/>
    <property type="match status" value="1"/>
</dbReference>
<keyword evidence="2" id="KW-0067">ATP-binding</keyword>
<evidence type="ECO:0000256" key="2">
    <source>
        <dbReference type="ARBA" id="ARBA00022840"/>
    </source>
</evidence>
<evidence type="ECO:0000259" key="8">
    <source>
        <dbReference type="PROSITE" id="PS50110"/>
    </source>
</evidence>
<dbReference type="Pfam" id="PF02954">
    <property type="entry name" value="HTH_8"/>
    <property type="match status" value="1"/>
</dbReference>
<dbReference type="EMBL" id="CP036426">
    <property type="protein sequence ID" value="QDV33248.1"/>
    <property type="molecule type" value="Genomic_DNA"/>
</dbReference>
<dbReference type="AlphaFoldDB" id="A0A518GXC5"/>
<evidence type="ECO:0000256" key="1">
    <source>
        <dbReference type="ARBA" id="ARBA00022741"/>
    </source>
</evidence>
<dbReference type="InterPro" id="IPR003593">
    <property type="entry name" value="AAA+_ATPase"/>
</dbReference>
<dbReference type="GO" id="GO:0006355">
    <property type="term" value="P:regulation of DNA-templated transcription"/>
    <property type="evidence" value="ECO:0007669"/>
    <property type="project" value="InterPro"/>
</dbReference>
<dbReference type="InterPro" id="IPR002197">
    <property type="entry name" value="HTH_Fis"/>
</dbReference>
<accession>A0A518GXC5</accession>
<feature type="region of interest" description="Disordered" evidence="6">
    <location>
        <begin position="123"/>
        <end position="167"/>
    </location>
</feature>
<organism evidence="9 10">
    <name type="scientific">Tautonia plasticadhaerens</name>
    <dbReference type="NCBI Taxonomy" id="2527974"/>
    <lineage>
        <taxon>Bacteria</taxon>
        <taxon>Pseudomonadati</taxon>
        <taxon>Planctomycetota</taxon>
        <taxon>Planctomycetia</taxon>
        <taxon>Isosphaerales</taxon>
        <taxon>Isosphaeraceae</taxon>
        <taxon>Tautonia</taxon>
    </lineage>
</organism>
<evidence type="ECO:0000313" key="9">
    <source>
        <dbReference type="EMBL" id="QDV33248.1"/>
    </source>
</evidence>
<dbReference type="Gene3D" id="1.10.8.60">
    <property type="match status" value="1"/>
</dbReference>
<evidence type="ECO:0000256" key="6">
    <source>
        <dbReference type="SAM" id="MobiDB-lite"/>
    </source>
</evidence>
<dbReference type="GO" id="GO:0043565">
    <property type="term" value="F:sequence-specific DNA binding"/>
    <property type="evidence" value="ECO:0007669"/>
    <property type="project" value="InterPro"/>
</dbReference>
<dbReference type="InterPro" id="IPR002078">
    <property type="entry name" value="Sigma_54_int"/>
</dbReference>
<evidence type="ECO:0000256" key="4">
    <source>
        <dbReference type="ARBA" id="ARBA00023163"/>
    </source>
</evidence>
<dbReference type="CDD" id="cd00156">
    <property type="entry name" value="REC"/>
    <property type="match status" value="1"/>
</dbReference>
<dbReference type="CDD" id="cd00009">
    <property type="entry name" value="AAA"/>
    <property type="match status" value="1"/>
</dbReference>
<protein>
    <submittedName>
        <fullName evidence="9">Transcriptional regulatory protein ZraR</fullName>
    </submittedName>
</protein>
<keyword evidence="4" id="KW-0804">Transcription</keyword>
<proteinExistence type="predicted"/>
<evidence type="ECO:0000313" key="10">
    <source>
        <dbReference type="Proteomes" id="UP000317835"/>
    </source>
</evidence>
<dbReference type="Proteomes" id="UP000317835">
    <property type="component" value="Chromosome"/>
</dbReference>
<dbReference type="InterPro" id="IPR058031">
    <property type="entry name" value="AAA_lid_NorR"/>
</dbReference>
<keyword evidence="3" id="KW-0805">Transcription regulation</keyword>
<keyword evidence="10" id="KW-1185">Reference proteome</keyword>
<gene>
    <name evidence="9" type="primary">zraR_2</name>
    <name evidence="9" type="ORF">ElP_10910</name>
</gene>
<dbReference type="PANTHER" id="PTHR32071">
    <property type="entry name" value="TRANSCRIPTIONAL REGULATORY PROTEIN"/>
    <property type="match status" value="1"/>
</dbReference>
<dbReference type="PRINTS" id="PR01590">
    <property type="entry name" value="HTHFIS"/>
</dbReference>
<name>A0A518GXC5_9BACT</name>
<dbReference type="KEGG" id="tpla:ElP_10910"/>
<evidence type="ECO:0000256" key="3">
    <source>
        <dbReference type="ARBA" id="ARBA00023015"/>
    </source>
</evidence>
<comment type="caution">
    <text evidence="5">Lacks conserved residue(s) required for the propagation of feature annotation.</text>
</comment>
<dbReference type="GO" id="GO:0005524">
    <property type="term" value="F:ATP binding"/>
    <property type="evidence" value="ECO:0007669"/>
    <property type="project" value="UniProtKB-KW"/>
</dbReference>
<dbReference type="InterPro" id="IPR011006">
    <property type="entry name" value="CheY-like_superfamily"/>
</dbReference>
<feature type="compositionally biased region" description="Polar residues" evidence="6">
    <location>
        <begin position="143"/>
        <end position="153"/>
    </location>
</feature>
<reference evidence="9 10" key="1">
    <citation type="submission" date="2019-02" db="EMBL/GenBank/DDBJ databases">
        <title>Deep-cultivation of Planctomycetes and their phenomic and genomic characterization uncovers novel biology.</title>
        <authorList>
            <person name="Wiegand S."/>
            <person name="Jogler M."/>
            <person name="Boedeker C."/>
            <person name="Pinto D."/>
            <person name="Vollmers J."/>
            <person name="Rivas-Marin E."/>
            <person name="Kohn T."/>
            <person name="Peeters S.H."/>
            <person name="Heuer A."/>
            <person name="Rast P."/>
            <person name="Oberbeckmann S."/>
            <person name="Bunk B."/>
            <person name="Jeske O."/>
            <person name="Meyerdierks A."/>
            <person name="Storesund J.E."/>
            <person name="Kallscheuer N."/>
            <person name="Luecker S."/>
            <person name="Lage O.M."/>
            <person name="Pohl T."/>
            <person name="Merkel B.J."/>
            <person name="Hornburger P."/>
            <person name="Mueller R.-W."/>
            <person name="Bruemmer F."/>
            <person name="Labrenz M."/>
            <person name="Spormann A.M."/>
            <person name="Op den Camp H."/>
            <person name="Overmann J."/>
            <person name="Amann R."/>
            <person name="Jetten M.S.M."/>
            <person name="Mascher T."/>
            <person name="Medema M.H."/>
            <person name="Devos D.P."/>
            <person name="Kaster A.-K."/>
            <person name="Ovreas L."/>
            <person name="Rohde M."/>
            <person name="Galperin M.Y."/>
            <person name="Jogler C."/>
        </authorList>
    </citation>
    <scope>NUCLEOTIDE SEQUENCE [LARGE SCALE GENOMIC DNA]</scope>
    <source>
        <strain evidence="9 10">ElP</strain>
    </source>
</reference>
<dbReference type="OrthoDB" id="9771372at2"/>
<dbReference type="SUPFAM" id="SSF52172">
    <property type="entry name" value="CheY-like"/>
    <property type="match status" value="1"/>
</dbReference>
<dbReference type="GO" id="GO:0000160">
    <property type="term" value="P:phosphorelay signal transduction system"/>
    <property type="evidence" value="ECO:0007669"/>
    <property type="project" value="InterPro"/>
</dbReference>
<dbReference type="Gene3D" id="1.10.10.60">
    <property type="entry name" value="Homeodomain-like"/>
    <property type="match status" value="1"/>
</dbReference>
<dbReference type="Pfam" id="PF25601">
    <property type="entry name" value="AAA_lid_14"/>
    <property type="match status" value="1"/>
</dbReference>
<evidence type="ECO:0000259" key="7">
    <source>
        <dbReference type="PROSITE" id="PS50045"/>
    </source>
</evidence>
<evidence type="ECO:0000256" key="5">
    <source>
        <dbReference type="PROSITE-ProRule" id="PRU00169"/>
    </source>
</evidence>
<dbReference type="Gene3D" id="3.40.50.300">
    <property type="entry name" value="P-loop containing nucleotide triphosphate hydrolases"/>
    <property type="match status" value="1"/>
</dbReference>
<sequence>MKETRILIVHPDSSACMLMTSMLQTLCVQLEEANNDRAAVRRLERGEVDLIIAGVDPDDPDALELLHYVKRKFPALPVVLLFSVGDAERTREARQRGADAVLRFPLPATQLRAAVAQVLGRSDLAPRPSPASSTAVPLGHGSVNGSGPSQSYPRSRAEDPSVGHGWTVVDGGGPPARSGWPVPQRSGEGAVLIGEDESLRQAIELAESIAQTRAPVLIQGEPGTGKSLVARTLHRQSPRGLGPFVEVRCLGESAAEIERTIFGERLMVGPAVPGEVERARGGTIYIDDVAALAPELQSKLLRLLRDGEYEPIGSVRPERADVRLVLGTREELLELVDRGGFRQDLYFRISVVTLKIPPLRHRGADIDRLAEHFRFRAAQRFDRPVSGFSPEALLLLRRYHWPGNVQELEAAVERAVLVCRGRQVEPADLGLAATGPGAMSPRPAVDRSRAAGQIRPLKEALEEPEKRIILEALEALGWNRQETARVLDINRTTLYKKMKKYGLLLEEPAWAN</sequence>
<dbReference type="SUPFAM" id="SSF46689">
    <property type="entry name" value="Homeodomain-like"/>
    <property type="match status" value="1"/>
</dbReference>
<dbReference type="InterPro" id="IPR001789">
    <property type="entry name" value="Sig_transdc_resp-reg_receiver"/>
</dbReference>
<dbReference type="PANTHER" id="PTHR32071:SF122">
    <property type="entry name" value="SIGMA FACTOR"/>
    <property type="match status" value="1"/>
</dbReference>
<dbReference type="SUPFAM" id="SSF52540">
    <property type="entry name" value="P-loop containing nucleoside triphosphate hydrolases"/>
    <property type="match status" value="1"/>
</dbReference>
<dbReference type="Gene3D" id="3.40.50.2300">
    <property type="match status" value="1"/>
</dbReference>
<dbReference type="SMART" id="SM00382">
    <property type="entry name" value="AAA"/>
    <property type="match status" value="1"/>
</dbReference>
<dbReference type="Pfam" id="PF00158">
    <property type="entry name" value="Sigma54_activat"/>
    <property type="match status" value="1"/>
</dbReference>
<feature type="domain" description="Response regulatory" evidence="8">
    <location>
        <begin position="5"/>
        <end position="119"/>
    </location>
</feature>
<feature type="domain" description="Sigma-54 factor interaction" evidence="7">
    <location>
        <begin position="192"/>
        <end position="417"/>
    </location>
</feature>
<dbReference type="RefSeq" id="WP_145267642.1">
    <property type="nucleotide sequence ID" value="NZ_CP036426.1"/>
</dbReference>
<dbReference type="PROSITE" id="PS50045">
    <property type="entry name" value="SIGMA54_INTERACT_4"/>
    <property type="match status" value="1"/>
</dbReference>
<keyword evidence="1" id="KW-0547">Nucleotide-binding</keyword>
<dbReference type="InterPro" id="IPR009057">
    <property type="entry name" value="Homeodomain-like_sf"/>
</dbReference>
<dbReference type="InterPro" id="IPR027417">
    <property type="entry name" value="P-loop_NTPase"/>
</dbReference>
<dbReference type="Pfam" id="PF00072">
    <property type="entry name" value="Response_reg"/>
    <property type="match status" value="1"/>
</dbReference>